<dbReference type="Gene3D" id="3.30.460.10">
    <property type="entry name" value="Beta Polymerase, domain 2"/>
    <property type="match status" value="1"/>
</dbReference>
<evidence type="ECO:0000256" key="1">
    <source>
        <dbReference type="ARBA" id="ARBA00001946"/>
    </source>
</evidence>
<comment type="similarity">
    <text evidence="9">Belongs to the MntA antitoxin family.</text>
</comment>
<evidence type="ECO:0000313" key="11">
    <source>
        <dbReference type="EMBL" id="WOO32610.1"/>
    </source>
</evidence>
<name>A0ABZ0J2Z1_9BURK</name>
<dbReference type="InterPro" id="IPR002934">
    <property type="entry name" value="Polymerase_NTP_transf_dom"/>
</dbReference>
<keyword evidence="8" id="KW-0460">Magnesium</keyword>
<comment type="cofactor">
    <cofactor evidence="1">
        <name>Mg(2+)</name>
        <dbReference type="ChEBI" id="CHEBI:18420"/>
    </cofactor>
</comment>
<dbReference type="RefSeq" id="WP_317702066.1">
    <property type="nucleotide sequence ID" value="NZ_CP136921.1"/>
</dbReference>
<dbReference type="PANTHER" id="PTHR33571:SF12">
    <property type="entry name" value="BSL3053 PROTEIN"/>
    <property type="match status" value="1"/>
</dbReference>
<evidence type="ECO:0000259" key="10">
    <source>
        <dbReference type="Pfam" id="PF01909"/>
    </source>
</evidence>
<dbReference type="Proteomes" id="UP001303211">
    <property type="component" value="Chromosome"/>
</dbReference>
<keyword evidence="3" id="KW-0808">Transferase</keyword>
<dbReference type="SUPFAM" id="SSF81301">
    <property type="entry name" value="Nucleotidyltransferase"/>
    <property type="match status" value="1"/>
</dbReference>
<sequence>MRPSDALTLKRALVREATARYRTANPRVFGSVLHGNDQEGSDLDLLVDALPGATLFDLGGLQDELQTVLGVQVDVLTPADLPARFRAQVLAQAQPV</sequence>
<keyword evidence="5" id="KW-0479">Metal-binding</keyword>
<evidence type="ECO:0000256" key="6">
    <source>
        <dbReference type="ARBA" id="ARBA00022741"/>
    </source>
</evidence>
<keyword evidence="7" id="KW-0067">ATP-binding</keyword>
<feature type="domain" description="Polymerase nucleotidyl transferase" evidence="10">
    <location>
        <begin position="23"/>
        <end position="86"/>
    </location>
</feature>
<evidence type="ECO:0000256" key="9">
    <source>
        <dbReference type="ARBA" id="ARBA00038276"/>
    </source>
</evidence>
<reference evidence="11 12" key="1">
    <citation type="submission" date="2023-03" db="EMBL/GenBank/DDBJ databases">
        <title>Diaphorobacter basophil sp. nov., isolated from a sewage-treatment plant.</title>
        <authorList>
            <person name="Yang K."/>
        </authorList>
    </citation>
    <scope>NUCLEOTIDE SEQUENCE [LARGE SCALE GENOMIC DNA]</scope>
    <source>
        <strain evidence="11 12">Y-1</strain>
    </source>
</reference>
<dbReference type="CDD" id="cd05403">
    <property type="entry name" value="NT_KNTase_like"/>
    <property type="match status" value="1"/>
</dbReference>
<evidence type="ECO:0000256" key="2">
    <source>
        <dbReference type="ARBA" id="ARBA00022649"/>
    </source>
</evidence>
<evidence type="ECO:0000313" key="12">
    <source>
        <dbReference type="Proteomes" id="UP001303211"/>
    </source>
</evidence>
<gene>
    <name evidence="11" type="ORF">P4826_00285</name>
</gene>
<proteinExistence type="inferred from homology"/>
<evidence type="ECO:0000256" key="4">
    <source>
        <dbReference type="ARBA" id="ARBA00022695"/>
    </source>
</evidence>
<accession>A0ABZ0J2Z1</accession>
<keyword evidence="2" id="KW-1277">Toxin-antitoxin system</keyword>
<keyword evidence="4" id="KW-0548">Nucleotidyltransferase</keyword>
<evidence type="ECO:0000256" key="8">
    <source>
        <dbReference type="ARBA" id="ARBA00022842"/>
    </source>
</evidence>
<keyword evidence="6" id="KW-0547">Nucleotide-binding</keyword>
<keyword evidence="12" id="KW-1185">Reference proteome</keyword>
<evidence type="ECO:0000256" key="5">
    <source>
        <dbReference type="ARBA" id="ARBA00022723"/>
    </source>
</evidence>
<dbReference type="InterPro" id="IPR052038">
    <property type="entry name" value="Type-VII_TA_antitoxin"/>
</dbReference>
<protein>
    <submittedName>
        <fullName evidence="11">Nucleotidyltransferase family protein</fullName>
    </submittedName>
</protein>
<organism evidence="11 12">
    <name type="scientific">Diaphorobacter limosus</name>
    <dbReference type="NCBI Taxonomy" id="3036128"/>
    <lineage>
        <taxon>Bacteria</taxon>
        <taxon>Pseudomonadati</taxon>
        <taxon>Pseudomonadota</taxon>
        <taxon>Betaproteobacteria</taxon>
        <taxon>Burkholderiales</taxon>
        <taxon>Comamonadaceae</taxon>
        <taxon>Diaphorobacter</taxon>
    </lineage>
</organism>
<dbReference type="EMBL" id="CP136921">
    <property type="protein sequence ID" value="WOO32610.1"/>
    <property type="molecule type" value="Genomic_DNA"/>
</dbReference>
<dbReference type="Pfam" id="PF01909">
    <property type="entry name" value="NTP_transf_2"/>
    <property type="match status" value="1"/>
</dbReference>
<evidence type="ECO:0000256" key="3">
    <source>
        <dbReference type="ARBA" id="ARBA00022679"/>
    </source>
</evidence>
<dbReference type="PANTHER" id="PTHR33571">
    <property type="entry name" value="SSL8005 PROTEIN"/>
    <property type="match status" value="1"/>
</dbReference>
<dbReference type="InterPro" id="IPR043519">
    <property type="entry name" value="NT_sf"/>
</dbReference>
<evidence type="ECO:0000256" key="7">
    <source>
        <dbReference type="ARBA" id="ARBA00022840"/>
    </source>
</evidence>